<feature type="compositionally biased region" description="Low complexity" evidence="1">
    <location>
        <begin position="76"/>
        <end position="86"/>
    </location>
</feature>
<keyword evidence="2" id="KW-0472">Membrane</keyword>
<dbReference type="AlphaFoldDB" id="A0A0J1BE82"/>
<organism evidence="3 4">
    <name type="scientific">Rhodopirellula islandica</name>
    <dbReference type="NCBI Taxonomy" id="595434"/>
    <lineage>
        <taxon>Bacteria</taxon>
        <taxon>Pseudomonadati</taxon>
        <taxon>Planctomycetota</taxon>
        <taxon>Planctomycetia</taxon>
        <taxon>Pirellulales</taxon>
        <taxon>Pirellulaceae</taxon>
        <taxon>Rhodopirellula</taxon>
    </lineage>
</organism>
<evidence type="ECO:0000313" key="4">
    <source>
        <dbReference type="Proteomes" id="UP000036367"/>
    </source>
</evidence>
<dbReference type="Proteomes" id="UP000036367">
    <property type="component" value="Unassembled WGS sequence"/>
</dbReference>
<dbReference type="EMBL" id="LECT01000025">
    <property type="protein sequence ID" value="KLU04887.1"/>
    <property type="molecule type" value="Genomic_DNA"/>
</dbReference>
<evidence type="ECO:0000256" key="2">
    <source>
        <dbReference type="SAM" id="Phobius"/>
    </source>
</evidence>
<dbReference type="OrthoDB" id="283572at2"/>
<accession>A0A0J1BE82</accession>
<keyword evidence="2" id="KW-1133">Transmembrane helix</keyword>
<gene>
    <name evidence="3" type="ORF">RISK_003155</name>
</gene>
<dbReference type="PATRIC" id="fig|595434.4.peg.3007"/>
<proteinExistence type="predicted"/>
<keyword evidence="2 3" id="KW-0812">Transmembrane</keyword>
<keyword evidence="4" id="KW-1185">Reference proteome</keyword>
<feature type="region of interest" description="Disordered" evidence="1">
    <location>
        <begin position="66"/>
        <end position="118"/>
    </location>
</feature>
<protein>
    <submittedName>
        <fullName evidence="3">Signal peptide and transmembrane protein</fullName>
    </submittedName>
</protein>
<feature type="transmembrane region" description="Helical" evidence="2">
    <location>
        <begin position="15"/>
        <end position="37"/>
    </location>
</feature>
<name>A0A0J1BE82_RHOIS</name>
<sequence length="118" mass="12822">MNEVSVVTDVIAKPAVQAGIALVVLAILIALAFWVLARLRDYNTDDQLDTPEVFVNLEEMRRKGDINEEEFRTIQAATRSTSASTTDPPVPTASQADSGLGSFPSPRSDEEGENESRT</sequence>
<reference evidence="3" key="1">
    <citation type="submission" date="2015-05" db="EMBL/GenBank/DDBJ databases">
        <title>Permanent draft genome of Rhodopirellula islandicus K833.</title>
        <authorList>
            <person name="Kizina J."/>
            <person name="Richter M."/>
            <person name="Glockner F.O."/>
            <person name="Harder J."/>
        </authorList>
    </citation>
    <scope>NUCLEOTIDE SEQUENCE [LARGE SCALE GENOMIC DNA]</scope>
    <source>
        <strain evidence="3">K833</strain>
    </source>
</reference>
<evidence type="ECO:0000256" key="1">
    <source>
        <dbReference type="SAM" id="MobiDB-lite"/>
    </source>
</evidence>
<dbReference type="RefSeq" id="WP_047814688.1">
    <property type="nucleotide sequence ID" value="NZ_LECT01000025.1"/>
</dbReference>
<comment type="caution">
    <text evidence="3">The sequence shown here is derived from an EMBL/GenBank/DDBJ whole genome shotgun (WGS) entry which is preliminary data.</text>
</comment>
<evidence type="ECO:0000313" key="3">
    <source>
        <dbReference type="EMBL" id="KLU04887.1"/>
    </source>
</evidence>